<reference evidence="1" key="2">
    <citation type="submission" date="2020-11" db="EMBL/GenBank/DDBJ databases">
        <authorList>
            <person name="McCartney M.A."/>
            <person name="Auch B."/>
            <person name="Kono T."/>
            <person name="Mallez S."/>
            <person name="Becker A."/>
            <person name="Gohl D.M."/>
            <person name="Silverstein K.A.T."/>
            <person name="Koren S."/>
            <person name="Bechman K.B."/>
            <person name="Herman A."/>
            <person name="Abrahante J.E."/>
            <person name="Garbe J."/>
        </authorList>
    </citation>
    <scope>NUCLEOTIDE SEQUENCE</scope>
    <source>
        <strain evidence="1">Duluth1</strain>
        <tissue evidence="1">Whole animal</tissue>
    </source>
</reference>
<gene>
    <name evidence="1" type="ORF">DPMN_008361</name>
</gene>
<keyword evidence="2" id="KW-1185">Reference proteome</keyword>
<accession>A0A9D4RZ65</accession>
<organism evidence="1 2">
    <name type="scientific">Dreissena polymorpha</name>
    <name type="common">Zebra mussel</name>
    <name type="synonym">Mytilus polymorpha</name>
    <dbReference type="NCBI Taxonomy" id="45954"/>
    <lineage>
        <taxon>Eukaryota</taxon>
        <taxon>Metazoa</taxon>
        <taxon>Spiralia</taxon>
        <taxon>Lophotrochozoa</taxon>
        <taxon>Mollusca</taxon>
        <taxon>Bivalvia</taxon>
        <taxon>Autobranchia</taxon>
        <taxon>Heteroconchia</taxon>
        <taxon>Euheterodonta</taxon>
        <taxon>Imparidentia</taxon>
        <taxon>Neoheterodontei</taxon>
        <taxon>Myida</taxon>
        <taxon>Dreissenoidea</taxon>
        <taxon>Dreissenidae</taxon>
        <taxon>Dreissena</taxon>
    </lineage>
</organism>
<dbReference type="EMBL" id="JAIWYP010000001">
    <property type="protein sequence ID" value="KAH3884383.1"/>
    <property type="molecule type" value="Genomic_DNA"/>
</dbReference>
<dbReference type="Proteomes" id="UP000828390">
    <property type="component" value="Unassembled WGS sequence"/>
</dbReference>
<name>A0A9D4RZ65_DREPO</name>
<evidence type="ECO:0000313" key="2">
    <source>
        <dbReference type="Proteomes" id="UP000828390"/>
    </source>
</evidence>
<evidence type="ECO:0000313" key="1">
    <source>
        <dbReference type="EMBL" id="KAH3884383.1"/>
    </source>
</evidence>
<dbReference type="AlphaFoldDB" id="A0A9D4RZ65"/>
<sequence length="68" mass="7442">MVLTYSFFSLVGRDIPKHGETVYPLEAYGHGWGKKGDTIVALVRDATKTCMDAMGPNHGQGHCEFLVS</sequence>
<proteinExistence type="predicted"/>
<reference evidence="1" key="1">
    <citation type="journal article" date="2019" name="bioRxiv">
        <title>The Genome of the Zebra Mussel, Dreissena polymorpha: A Resource for Invasive Species Research.</title>
        <authorList>
            <person name="McCartney M.A."/>
            <person name="Auch B."/>
            <person name="Kono T."/>
            <person name="Mallez S."/>
            <person name="Zhang Y."/>
            <person name="Obille A."/>
            <person name="Becker A."/>
            <person name="Abrahante J.E."/>
            <person name="Garbe J."/>
            <person name="Badalamenti J.P."/>
            <person name="Herman A."/>
            <person name="Mangelson H."/>
            <person name="Liachko I."/>
            <person name="Sullivan S."/>
            <person name="Sone E.D."/>
            <person name="Koren S."/>
            <person name="Silverstein K.A.T."/>
            <person name="Beckman K.B."/>
            <person name="Gohl D.M."/>
        </authorList>
    </citation>
    <scope>NUCLEOTIDE SEQUENCE</scope>
    <source>
        <strain evidence="1">Duluth1</strain>
        <tissue evidence="1">Whole animal</tissue>
    </source>
</reference>
<protein>
    <submittedName>
        <fullName evidence="1">Uncharacterized protein</fullName>
    </submittedName>
</protein>
<comment type="caution">
    <text evidence="1">The sequence shown here is derived from an EMBL/GenBank/DDBJ whole genome shotgun (WGS) entry which is preliminary data.</text>
</comment>